<organism evidence="1 2">
    <name type="scientific">Rotaria magnacalcarata</name>
    <dbReference type="NCBI Taxonomy" id="392030"/>
    <lineage>
        <taxon>Eukaryota</taxon>
        <taxon>Metazoa</taxon>
        <taxon>Spiralia</taxon>
        <taxon>Gnathifera</taxon>
        <taxon>Rotifera</taxon>
        <taxon>Eurotatoria</taxon>
        <taxon>Bdelloidea</taxon>
        <taxon>Philodinida</taxon>
        <taxon>Philodinidae</taxon>
        <taxon>Rotaria</taxon>
    </lineage>
</organism>
<reference evidence="1" key="1">
    <citation type="submission" date="2021-02" db="EMBL/GenBank/DDBJ databases">
        <authorList>
            <person name="Nowell W R."/>
        </authorList>
    </citation>
    <scope>NUCLEOTIDE SEQUENCE</scope>
</reference>
<evidence type="ECO:0000313" key="1">
    <source>
        <dbReference type="EMBL" id="CAF4526355.1"/>
    </source>
</evidence>
<protein>
    <submittedName>
        <fullName evidence="1">Uncharacterized protein</fullName>
    </submittedName>
</protein>
<sequence length="18" mass="1818">MGSPPTPCTVAKIDGSKE</sequence>
<accession>A0A8S2Y1I2</accession>
<name>A0A8S2Y1I2_9BILA</name>
<dbReference type="EMBL" id="CAJOBI010087536">
    <property type="protein sequence ID" value="CAF4526355.1"/>
    <property type="molecule type" value="Genomic_DNA"/>
</dbReference>
<evidence type="ECO:0000313" key="2">
    <source>
        <dbReference type="Proteomes" id="UP000676336"/>
    </source>
</evidence>
<dbReference type="Proteomes" id="UP000676336">
    <property type="component" value="Unassembled WGS sequence"/>
</dbReference>
<comment type="caution">
    <text evidence="1">The sequence shown here is derived from an EMBL/GenBank/DDBJ whole genome shotgun (WGS) entry which is preliminary data.</text>
</comment>
<gene>
    <name evidence="1" type="ORF">SMN809_LOCUS36030</name>
</gene>
<dbReference type="AlphaFoldDB" id="A0A8S2Y1I2"/>
<feature type="non-terminal residue" evidence="1">
    <location>
        <position position="18"/>
    </location>
</feature>
<proteinExistence type="predicted"/>